<dbReference type="PANTHER" id="PTHR12826">
    <property type="entry name" value="RIBONUCLEASE Y"/>
    <property type="match status" value="1"/>
</dbReference>
<evidence type="ECO:0000256" key="1">
    <source>
        <dbReference type="ARBA" id="ARBA00022884"/>
    </source>
</evidence>
<dbReference type="PANTHER" id="PTHR12826:SF13">
    <property type="entry name" value="RNA-BINDING PROTEIN PNO1"/>
    <property type="match status" value="1"/>
</dbReference>
<dbReference type="Pfam" id="PF22891">
    <property type="entry name" value="KH_PNO1_2nd"/>
    <property type="match status" value="1"/>
</dbReference>
<dbReference type="GeneID" id="41322286"/>
<dbReference type="EMBL" id="CP017686">
    <property type="protein sequence ID" value="AYQ55622.1"/>
    <property type="molecule type" value="Genomic_DNA"/>
</dbReference>
<proteinExistence type="predicted"/>
<dbReference type="Gene3D" id="3.30.1370.10">
    <property type="entry name" value="K Homology domain, type 1"/>
    <property type="match status" value="2"/>
</dbReference>
<organism evidence="4 5">
    <name type="scientific">Methanomethylophilus alvi</name>
    <dbReference type="NCBI Taxonomy" id="1291540"/>
    <lineage>
        <taxon>Archaea</taxon>
        <taxon>Methanobacteriati</taxon>
        <taxon>Thermoplasmatota</taxon>
        <taxon>Thermoplasmata</taxon>
        <taxon>Methanomassiliicoccales</taxon>
        <taxon>Methanomethylophilaceae</taxon>
        <taxon>Methanomethylophilus</taxon>
    </lineage>
</organism>
<evidence type="ECO:0000259" key="3">
    <source>
        <dbReference type="SMART" id="SM00322"/>
    </source>
</evidence>
<dbReference type="SMART" id="SM00322">
    <property type="entry name" value="KH"/>
    <property type="match status" value="2"/>
</dbReference>
<keyword evidence="1 2" id="KW-0694">RNA-binding</keyword>
<dbReference type="Proteomes" id="UP000273278">
    <property type="component" value="Chromosome"/>
</dbReference>
<dbReference type="Pfam" id="PF00013">
    <property type="entry name" value="KH_1"/>
    <property type="match status" value="1"/>
</dbReference>
<dbReference type="OMA" id="MQHVKIP"/>
<dbReference type="GO" id="GO:0003723">
    <property type="term" value="F:RNA binding"/>
    <property type="evidence" value="ECO:0007669"/>
    <property type="project" value="UniProtKB-UniRule"/>
</dbReference>
<evidence type="ECO:0000256" key="2">
    <source>
        <dbReference type="PROSITE-ProRule" id="PRU00117"/>
    </source>
</evidence>
<dbReference type="InterPro" id="IPR019964">
    <property type="entry name" value="KH_domain_protein_archaea"/>
</dbReference>
<feature type="domain" description="K Homology" evidence="3">
    <location>
        <begin position="1"/>
        <end position="67"/>
    </location>
</feature>
<sequence length="182" mass="20155">MRSIRIPGDRVGALVGKEGASKKLLEERTGIKIQVDKEGGVMIFDDAEGVEPINALKIMDVVKAIGRGFNPDKAMKILDDDDMYLETIDIKDAVGDRQSQVARTRGRIIGREGKTRKLIEDLADVYLCIYGNTVSIIGNSISLPIAKNAIEMLLHGSEHSTVYHYLESQRPKLRIAEMGFDL</sequence>
<dbReference type="PROSITE" id="PS50084">
    <property type="entry name" value="KH_TYPE_1"/>
    <property type="match status" value="1"/>
</dbReference>
<dbReference type="InterPro" id="IPR004088">
    <property type="entry name" value="KH_dom_type_1"/>
</dbReference>
<protein>
    <submittedName>
        <fullName evidence="4">RNA-processing protein</fullName>
    </submittedName>
</protein>
<dbReference type="RefSeq" id="WP_015505403.1">
    <property type="nucleotide sequence ID" value="NZ_CAYAYB010000016.1"/>
</dbReference>
<evidence type="ECO:0000313" key="5">
    <source>
        <dbReference type="Proteomes" id="UP000273278"/>
    </source>
</evidence>
<dbReference type="NCBIfam" id="TIGR03665">
    <property type="entry name" value="arCOG04150"/>
    <property type="match status" value="1"/>
</dbReference>
<dbReference type="InterPro" id="IPR004087">
    <property type="entry name" value="KH_dom"/>
</dbReference>
<name>A0A3G3IJG5_9ARCH</name>
<dbReference type="InterPro" id="IPR055211">
    <property type="entry name" value="KH_PNO1_2nd"/>
</dbReference>
<gene>
    <name evidence="4" type="ORF">BKD89_07435</name>
</gene>
<dbReference type="AlphaFoldDB" id="A0A3G3IJG5"/>
<evidence type="ECO:0000313" key="4">
    <source>
        <dbReference type="EMBL" id="AYQ55622.1"/>
    </source>
</evidence>
<dbReference type="SUPFAM" id="SSF54791">
    <property type="entry name" value="Eukaryotic type KH-domain (KH-domain type I)"/>
    <property type="match status" value="2"/>
</dbReference>
<dbReference type="InterPro" id="IPR036612">
    <property type="entry name" value="KH_dom_type_1_sf"/>
</dbReference>
<feature type="domain" description="K Homology" evidence="3">
    <location>
        <begin position="82"/>
        <end position="155"/>
    </location>
</feature>
<reference evidence="4 5" key="1">
    <citation type="submission" date="2016-10" db="EMBL/GenBank/DDBJ databases">
        <title>Complete genome of the TMA-utilizing, human hosted archaeon Methanomethylophilus alvus Gen. nov, sp. nov., strain Mx-05, derived from a pure culture.</title>
        <authorList>
            <person name="Brugere J.-F."/>
            <person name="Ben Hania W."/>
            <person name="Chaudhary P.P."/>
            <person name="Gaci N."/>
            <person name="Borrel G."/>
            <person name="Cao Van Tuat L."/>
            <person name="Fardeau M.-L."/>
            <person name="Harris H.M.B."/>
            <person name="O'Toole P.W."/>
            <person name="Ollivier B."/>
        </authorList>
    </citation>
    <scope>NUCLEOTIDE SEQUENCE [LARGE SCALE GENOMIC DNA]</scope>
    <source>
        <strain evidence="4 5">Mx-05</strain>
    </source>
</reference>
<accession>A0A3G3IJG5</accession>